<dbReference type="SUPFAM" id="SSF56672">
    <property type="entry name" value="DNA/RNA polymerases"/>
    <property type="match status" value="1"/>
</dbReference>
<dbReference type="InterPro" id="IPR043502">
    <property type="entry name" value="DNA/RNA_pol_sf"/>
</dbReference>
<feature type="domain" description="Reverse transcriptase" evidence="3">
    <location>
        <begin position="379"/>
        <end position="563"/>
    </location>
</feature>
<dbReference type="PROSITE" id="PS50878">
    <property type="entry name" value="RT_POL"/>
    <property type="match status" value="1"/>
</dbReference>
<evidence type="ECO:0000259" key="4">
    <source>
        <dbReference type="PROSITE" id="PS51898"/>
    </source>
</evidence>
<proteinExistence type="predicted"/>
<dbReference type="GO" id="GO:0003677">
    <property type="term" value="F:DNA binding"/>
    <property type="evidence" value="ECO:0007669"/>
    <property type="project" value="InterPro"/>
</dbReference>
<dbReference type="Gene3D" id="3.30.420.10">
    <property type="entry name" value="Ribonuclease H-like superfamily/Ribonuclease H"/>
    <property type="match status" value="1"/>
</dbReference>
<dbReference type="Gene3D" id="1.10.443.10">
    <property type="entry name" value="Intergrase catalytic core"/>
    <property type="match status" value="1"/>
</dbReference>
<name>A0A0N4ZIN9_PARTI</name>
<dbReference type="GO" id="GO:0006310">
    <property type="term" value="P:DNA recombination"/>
    <property type="evidence" value="ECO:0007669"/>
    <property type="project" value="UniProtKB-KW"/>
</dbReference>
<evidence type="ECO:0000259" key="3">
    <source>
        <dbReference type="PROSITE" id="PS50878"/>
    </source>
</evidence>
<feature type="compositionally biased region" description="Low complexity" evidence="2">
    <location>
        <begin position="34"/>
        <end position="47"/>
    </location>
</feature>
<dbReference type="InterPro" id="IPR043128">
    <property type="entry name" value="Rev_trsase/Diguanyl_cyclase"/>
</dbReference>
<dbReference type="STRING" id="131310.A0A0N4ZIN9"/>
<dbReference type="AlphaFoldDB" id="A0A0N4ZIN9"/>
<keyword evidence="5" id="KW-1185">Reference proteome</keyword>
<dbReference type="InterPro" id="IPR013762">
    <property type="entry name" value="Integrase-like_cat_sf"/>
</dbReference>
<dbReference type="CDD" id="cd09275">
    <property type="entry name" value="RNase_HI_RT_DIRS1"/>
    <property type="match status" value="1"/>
</dbReference>
<dbReference type="SUPFAM" id="SSF56349">
    <property type="entry name" value="DNA breaking-rejoining enzymes"/>
    <property type="match status" value="1"/>
</dbReference>
<accession>A0A0N4ZIN9</accession>
<dbReference type="Gene3D" id="3.30.70.270">
    <property type="match status" value="1"/>
</dbReference>
<dbReference type="InterPro" id="IPR036397">
    <property type="entry name" value="RNaseH_sf"/>
</dbReference>
<dbReference type="InterPro" id="IPR052055">
    <property type="entry name" value="Hepadnavirus_pol/RT"/>
</dbReference>
<keyword evidence="1" id="KW-0233">DNA recombination</keyword>
<dbReference type="PANTHER" id="PTHR33050">
    <property type="entry name" value="REVERSE TRANSCRIPTASE DOMAIN-CONTAINING PROTEIN"/>
    <property type="match status" value="1"/>
</dbReference>
<evidence type="ECO:0000256" key="1">
    <source>
        <dbReference type="ARBA" id="ARBA00023172"/>
    </source>
</evidence>
<dbReference type="Pfam" id="PF00589">
    <property type="entry name" value="Phage_integrase"/>
    <property type="match status" value="1"/>
</dbReference>
<organism evidence="5 6">
    <name type="scientific">Parastrongyloides trichosuri</name>
    <name type="common">Possum-specific nematode worm</name>
    <dbReference type="NCBI Taxonomy" id="131310"/>
    <lineage>
        <taxon>Eukaryota</taxon>
        <taxon>Metazoa</taxon>
        <taxon>Ecdysozoa</taxon>
        <taxon>Nematoda</taxon>
        <taxon>Chromadorea</taxon>
        <taxon>Rhabditida</taxon>
        <taxon>Tylenchina</taxon>
        <taxon>Panagrolaimomorpha</taxon>
        <taxon>Strongyloidoidea</taxon>
        <taxon>Strongyloididae</taxon>
        <taxon>Parastrongyloides</taxon>
    </lineage>
</organism>
<dbReference type="WBParaSite" id="PTRK_0000779900.1">
    <property type="protein sequence ID" value="PTRK_0000779900.1"/>
    <property type="gene ID" value="PTRK_0000779900"/>
</dbReference>
<evidence type="ECO:0000256" key="2">
    <source>
        <dbReference type="SAM" id="MobiDB-lite"/>
    </source>
</evidence>
<dbReference type="InterPro" id="IPR002104">
    <property type="entry name" value="Integrase_catalytic"/>
</dbReference>
<protein>
    <submittedName>
        <fullName evidence="6">Reverse transcriptase domain-containing protein</fullName>
    </submittedName>
</protein>
<dbReference type="Pfam" id="PF00078">
    <property type="entry name" value="RVT_1"/>
    <property type="match status" value="1"/>
</dbReference>
<feature type="compositionally biased region" description="Low complexity" evidence="2">
    <location>
        <begin position="93"/>
        <end position="103"/>
    </location>
</feature>
<feature type="compositionally biased region" description="Acidic residues" evidence="2">
    <location>
        <begin position="80"/>
        <end position="92"/>
    </location>
</feature>
<dbReference type="Gene3D" id="3.10.10.10">
    <property type="entry name" value="HIV Type 1 Reverse Transcriptase, subunit A, domain 1"/>
    <property type="match status" value="1"/>
</dbReference>
<reference evidence="6" key="1">
    <citation type="submission" date="2017-02" db="UniProtKB">
        <authorList>
            <consortium name="WormBaseParasite"/>
        </authorList>
    </citation>
    <scope>IDENTIFICATION</scope>
</reference>
<feature type="region of interest" description="Disordered" evidence="2">
    <location>
        <begin position="1"/>
        <end position="110"/>
    </location>
</feature>
<dbReference type="Proteomes" id="UP000038045">
    <property type="component" value="Unplaced"/>
</dbReference>
<evidence type="ECO:0000313" key="5">
    <source>
        <dbReference type="Proteomes" id="UP000038045"/>
    </source>
</evidence>
<dbReference type="InterPro" id="IPR011010">
    <property type="entry name" value="DNA_brk_join_enz"/>
</dbReference>
<dbReference type="PANTHER" id="PTHR33050:SF7">
    <property type="entry name" value="RIBONUCLEASE H"/>
    <property type="match status" value="1"/>
</dbReference>
<dbReference type="PROSITE" id="PS51898">
    <property type="entry name" value="TYR_RECOMBINASE"/>
    <property type="match status" value="1"/>
</dbReference>
<dbReference type="GO" id="GO:0015074">
    <property type="term" value="P:DNA integration"/>
    <property type="evidence" value="ECO:0007669"/>
    <property type="project" value="InterPro"/>
</dbReference>
<feature type="domain" description="Tyr recombinase" evidence="4">
    <location>
        <begin position="999"/>
        <end position="1192"/>
    </location>
</feature>
<evidence type="ECO:0000313" key="6">
    <source>
        <dbReference type="WBParaSite" id="PTRK_0000779900.1"/>
    </source>
</evidence>
<sequence length="1192" mass="137137">MARQKNKNTETVTIIKEGSNSEISVEEQEKGMTQESENPPNSQQSSNTGAKDKIIKDALSVLQHDERGKKRRRGKSSSSSDEDNIDSNEEESSSSSSTSSSESEAYDETELKEASLFDQILSKGTKLKKVRSNEVKKLKGFYRLQDCICKDIAKELPNVRTDTTVFKAPAIMTSDSTTSMAKSVLHIEAELYKGAELISRSLEYALIKAQKKLSSDETSDTLTTIALMLAESQKHITGARRKNMGGQIKDSGLKKQLFCDKSVSEEDPVNIEGIDRPRLFSTTILKCADSNEQRTQAKRYVIDKEYAIKPEKYVTSVKDKIDRWRKLFGYDKELLEIISGVVIKPLNYPYKPLRPPAYNLSDEENLIIGKEILNMAEQGIIKPVDTVPHFQLLPYFYVGRKDCDKIRFILDATTLNSVTEKKPFKLKTLYDIRYFLQEQDYFIRYDLSQAFWSVSISPCSQHLLSFKYLNRTFSFNRMPFGFSLSPYYFNYLLKRPLNLVLTKYKIRGFRYIDDILLIDKDPQKLTTAGEFFVKLMEDLGLAVNYSKSETCPQKIIDFLGLRINAEIGVFQIPEAKIRTYCNTIDELLLKKKAKIRELASIVGKCSSVCLAKNKLKYFLPILYLKIEGKKMTNRTYLNSEIKGTLKEIRSILKSSLDSTWTTFKFNFRVLYTDASSTGFGYTFENLKVSGMWDKNEKELHINVLELKTVLLALKNIKLNLGDNLLIMMDNLVAIAWIRRLKSKSKVVAKILSEIRDIIYNNHITLELDYVQSSLNNIADHLSRNLKSHTIQNPEEVVLPMDRKIMAMERTNKESETCISESFNNNIFYRFEGRIPKINEIKDAFTTNLTNVEPETVFAFPPIAILDRAIAFLRKFDKRIILLAPEKQSPNQQCLLRGCTKIQTFDTSYAERTLQTYNVAVRYLKQYSENRKVEIVSANILKILTDMPSFLNESTNLAPKSISTMTYAIAAMLRLLDDTEVKNAQTLMRQILKGLYNIRTKDKSLEPRTTFDLKKLVEGIKKIPTDNWKNQTMRILLSFAVLSPRRIHEYNAISRQNLKIDKERILCMFNTKTKTKEKGFTFEVYDVKEFGLNFINQFKKYIKRVKELPGSSRHDAIFVKDNGEKLARDTLSKYLKKEMSRILNRPTNAHEIRSAVVNHLIRSNVPIEKATLAGQWNSESTMLKYYNFPKDCQ</sequence>
<dbReference type="InterPro" id="IPR000477">
    <property type="entry name" value="RT_dom"/>
</dbReference>